<dbReference type="EMBL" id="CP025003">
    <property type="protein sequence ID" value="ATZ93950.1"/>
    <property type="molecule type" value="Genomic_DNA"/>
</dbReference>
<dbReference type="Gene3D" id="3.40.30.10">
    <property type="entry name" value="Glutaredoxin"/>
    <property type="match status" value="1"/>
</dbReference>
<feature type="domain" description="GST N-terminal" evidence="1">
    <location>
        <begin position="25"/>
        <end position="106"/>
    </location>
</feature>
<dbReference type="CDD" id="cd03195">
    <property type="entry name" value="GST_C_4"/>
    <property type="match status" value="1"/>
</dbReference>
<dbReference type="AlphaFoldDB" id="A0A2K8QMI9"/>
<reference evidence="3" key="1">
    <citation type="journal article" date="2018" name="Genome Announc.">
        <title>Complete genome sequence of a Dickeya fangzhongdai type strain causing bleeding canker of pear tree trunks.</title>
        <authorList>
            <person name="Zhao Y."/>
            <person name="Tian Y."/>
            <person name="Li X."/>
            <person name="Hu B."/>
        </authorList>
    </citation>
    <scope>NUCLEOTIDE SEQUENCE [LARGE SCALE GENOMIC DNA]</scope>
    <source>
        <strain evidence="3">DSM 101947</strain>
    </source>
</reference>
<dbReference type="InterPro" id="IPR034338">
    <property type="entry name" value="GST_4_C"/>
</dbReference>
<organism evidence="2 3">
    <name type="scientific">Dickeya fangzhongdai</name>
    <dbReference type="NCBI Taxonomy" id="1778540"/>
    <lineage>
        <taxon>Bacteria</taxon>
        <taxon>Pseudomonadati</taxon>
        <taxon>Pseudomonadota</taxon>
        <taxon>Gammaproteobacteria</taxon>
        <taxon>Enterobacterales</taxon>
        <taxon>Pectobacteriaceae</taxon>
        <taxon>Dickeya</taxon>
    </lineage>
</organism>
<gene>
    <name evidence="2" type="ORF">CVE23_08205</name>
</gene>
<sequence>MTGHQLRLIYASHENRRHPVTSTPLHLYVDAQFVSPFAMSAFVALREKALPFELSTVDLGNKAQHAPEYAAASLTSRVPTLVHDGFSLSESSAITEYLDEAFPGTPLYPQSPQQRARARQIQAWLRTDLMPIRQERSSETMFYDATSAPLSAPAQQAAEKLFTIADKLLPAGALTLFDAWSIADLDLALMLNRLVMNGDAVPQRLEEYARHQWQRPSVQAWVMMERPLR</sequence>
<dbReference type="Proteomes" id="UP000231901">
    <property type="component" value="Chromosome"/>
</dbReference>
<accession>A0A2K8QMI9</accession>
<evidence type="ECO:0000259" key="1">
    <source>
        <dbReference type="PROSITE" id="PS50404"/>
    </source>
</evidence>
<dbReference type="CDD" id="cd00570">
    <property type="entry name" value="GST_N_family"/>
    <property type="match status" value="1"/>
</dbReference>
<dbReference type="InterPro" id="IPR040079">
    <property type="entry name" value="Glutathione_S-Trfase"/>
</dbReference>
<keyword evidence="2" id="KW-0808">Transferase</keyword>
<name>A0A2K8QMI9_9GAMM</name>
<dbReference type="SUPFAM" id="SSF47616">
    <property type="entry name" value="GST C-terminal domain-like"/>
    <property type="match status" value="1"/>
</dbReference>
<dbReference type="InterPro" id="IPR004045">
    <property type="entry name" value="Glutathione_S-Trfase_N"/>
</dbReference>
<dbReference type="SUPFAM" id="SSF52833">
    <property type="entry name" value="Thioredoxin-like"/>
    <property type="match status" value="1"/>
</dbReference>
<dbReference type="SFLD" id="SFLDS00019">
    <property type="entry name" value="Glutathione_Transferase_(cytos"/>
    <property type="match status" value="1"/>
</dbReference>
<proteinExistence type="predicted"/>
<evidence type="ECO:0000313" key="3">
    <source>
        <dbReference type="Proteomes" id="UP000231901"/>
    </source>
</evidence>
<dbReference type="GO" id="GO:0006559">
    <property type="term" value="P:L-phenylalanine catabolic process"/>
    <property type="evidence" value="ECO:0007669"/>
    <property type="project" value="TreeGrafter"/>
</dbReference>
<dbReference type="Gene3D" id="1.20.1050.10">
    <property type="match status" value="1"/>
</dbReference>
<dbReference type="GO" id="GO:0004364">
    <property type="term" value="F:glutathione transferase activity"/>
    <property type="evidence" value="ECO:0007669"/>
    <property type="project" value="TreeGrafter"/>
</dbReference>
<dbReference type="PROSITE" id="PS50404">
    <property type="entry name" value="GST_NTER"/>
    <property type="match status" value="1"/>
</dbReference>
<keyword evidence="3" id="KW-1185">Reference proteome</keyword>
<dbReference type="PANTHER" id="PTHR42673:SF21">
    <property type="entry name" value="GLUTATHIONE S-TRANSFERASE YFCF"/>
    <property type="match status" value="1"/>
</dbReference>
<dbReference type="GO" id="GO:0016034">
    <property type="term" value="F:maleylacetoacetate isomerase activity"/>
    <property type="evidence" value="ECO:0007669"/>
    <property type="project" value="TreeGrafter"/>
</dbReference>
<dbReference type="GO" id="GO:0006749">
    <property type="term" value="P:glutathione metabolic process"/>
    <property type="evidence" value="ECO:0007669"/>
    <property type="project" value="TreeGrafter"/>
</dbReference>
<dbReference type="KEGG" id="dfn:CVE23_08205"/>
<dbReference type="Pfam" id="PF13417">
    <property type="entry name" value="GST_N_3"/>
    <property type="match status" value="1"/>
</dbReference>
<dbReference type="SFLD" id="SFLDG00358">
    <property type="entry name" value="Main_(cytGST)"/>
    <property type="match status" value="1"/>
</dbReference>
<dbReference type="InterPro" id="IPR036282">
    <property type="entry name" value="Glutathione-S-Trfase_C_sf"/>
</dbReference>
<dbReference type="InterPro" id="IPR036249">
    <property type="entry name" value="Thioredoxin-like_sf"/>
</dbReference>
<dbReference type="Pfam" id="PF14834">
    <property type="entry name" value="GST_C_4"/>
    <property type="match status" value="1"/>
</dbReference>
<dbReference type="PANTHER" id="PTHR42673">
    <property type="entry name" value="MALEYLACETOACETATE ISOMERASE"/>
    <property type="match status" value="1"/>
</dbReference>
<dbReference type="NCBIfam" id="NF011693">
    <property type="entry name" value="PRK15113.1"/>
    <property type="match status" value="1"/>
</dbReference>
<evidence type="ECO:0000313" key="2">
    <source>
        <dbReference type="EMBL" id="ATZ93950.1"/>
    </source>
</evidence>
<protein>
    <submittedName>
        <fullName evidence="2">Glutathione S-transferase</fullName>
    </submittedName>
</protein>